<dbReference type="InterPro" id="IPR011008">
    <property type="entry name" value="Dimeric_a/b-barrel"/>
</dbReference>
<evidence type="ECO:0000313" key="3">
    <source>
        <dbReference type="EMBL" id="TCP97316.1"/>
    </source>
</evidence>
<reference evidence="3 4" key="1">
    <citation type="submission" date="2019-03" db="EMBL/GenBank/DDBJ databases">
        <title>Genomic Encyclopedia of Type Strains, Phase IV (KMG-IV): sequencing the most valuable type-strain genomes for metagenomic binning, comparative biology and taxonomic classification.</title>
        <authorList>
            <person name="Goeker M."/>
        </authorList>
    </citation>
    <scope>NUCLEOTIDE SEQUENCE [LARGE SCALE GENOMIC DNA]</scope>
    <source>
        <strain evidence="3 4">DSM 28404</strain>
    </source>
</reference>
<dbReference type="OrthoDB" id="9814407at2"/>
<keyword evidence="4" id="KW-1185">Reference proteome</keyword>
<comment type="similarity">
    <text evidence="1">Belongs to the YciI family.</text>
</comment>
<name>A0A4R2T738_9PAST</name>
<dbReference type="InterPro" id="IPR005545">
    <property type="entry name" value="YCII"/>
</dbReference>
<dbReference type="EMBL" id="SLYB01000002">
    <property type="protein sequence ID" value="TCP97316.1"/>
    <property type="molecule type" value="Genomic_DNA"/>
</dbReference>
<protein>
    <submittedName>
        <fullName evidence="3">Uncharacterized protein YciI</fullName>
    </submittedName>
</protein>
<dbReference type="Proteomes" id="UP000295763">
    <property type="component" value="Unassembled WGS sequence"/>
</dbReference>
<dbReference type="Gene3D" id="3.30.70.1060">
    <property type="entry name" value="Dimeric alpha+beta barrel"/>
    <property type="match status" value="1"/>
</dbReference>
<feature type="domain" description="YCII-related" evidence="2">
    <location>
        <begin position="12"/>
        <end position="81"/>
    </location>
</feature>
<gene>
    <name evidence="3" type="ORF">EDC44_102120</name>
</gene>
<dbReference type="AlphaFoldDB" id="A0A4R2T738"/>
<proteinExistence type="inferred from homology"/>
<dbReference type="PANTHER" id="PTHR37828">
    <property type="entry name" value="GSR2449 PROTEIN"/>
    <property type="match status" value="1"/>
</dbReference>
<organism evidence="3 4">
    <name type="scientific">Cricetibacter osteomyelitidis</name>
    <dbReference type="NCBI Taxonomy" id="1521931"/>
    <lineage>
        <taxon>Bacteria</taxon>
        <taxon>Pseudomonadati</taxon>
        <taxon>Pseudomonadota</taxon>
        <taxon>Gammaproteobacteria</taxon>
        <taxon>Pasteurellales</taxon>
        <taxon>Pasteurellaceae</taxon>
        <taxon>Cricetibacter</taxon>
    </lineage>
</organism>
<dbReference type="SUPFAM" id="SSF54909">
    <property type="entry name" value="Dimeric alpha+beta barrel"/>
    <property type="match status" value="1"/>
</dbReference>
<accession>A0A4R2T738</accession>
<dbReference type="Pfam" id="PF03795">
    <property type="entry name" value="YCII"/>
    <property type="match status" value="1"/>
</dbReference>
<dbReference type="PANTHER" id="PTHR37828:SF1">
    <property type="entry name" value="YCII-RELATED DOMAIN-CONTAINING PROTEIN"/>
    <property type="match status" value="1"/>
</dbReference>
<sequence length="95" mass="10710">MFVVNVTVTPSELAEKWHEQHVQFLNAQYENGTFLIFGRSKTYENQAVIIARAESQAALEQAFAQDPYIQHGCMTIKIEEFNAAKIAANISDYAV</sequence>
<evidence type="ECO:0000256" key="1">
    <source>
        <dbReference type="ARBA" id="ARBA00007689"/>
    </source>
</evidence>
<comment type="caution">
    <text evidence="3">The sequence shown here is derived from an EMBL/GenBank/DDBJ whole genome shotgun (WGS) entry which is preliminary data.</text>
</comment>
<evidence type="ECO:0000313" key="4">
    <source>
        <dbReference type="Proteomes" id="UP000295763"/>
    </source>
</evidence>
<dbReference type="RefSeq" id="WP_131974760.1">
    <property type="nucleotide sequence ID" value="NZ_SLYB01000002.1"/>
</dbReference>
<evidence type="ECO:0000259" key="2">
    <source>
        <dbReference type="Pfam" id="PF03795"/>
    </source>
</evidence>